<dbReference type="PANTHER" id="PTHR43918">
    <property type="entry name" value="ACETYLCHOLINESTERASE"/>
    <property type="match status" value="1"/>
</dbReference>
<dbReference type="EMBL" id="CP063406">
    <property type="protein sequence ID" value="QSZ30725.1"/>
    <property type="molecule type" value="Genomic_DNA"/>
</dbReference>
<name>A0A8A3NYH7_9HELO</name>
<dbReference type="InterPro" id="IPR050654">
    <property type="entry name" value="AChE-related_enzymes"/>
</dbReference>
<dbReference type="PANTHER" id="PTHR43918:SF4">
    <property type="entry name" value="CARBOXYLIC ESTER HYDROLASE"/>
    <property type="match status" value="1"/>
</dbReference>
<feature type="signal peptide" evidence="3">
    <location>
        <begin position="1"/>
        <end position="17"/>
    </location>
</feature>
<dbReference type="InterPro" id="IPR029058">
    <property type="entry name" value="AB_hydrolase_fold"/>
</dbReference>
<feature type="region of interest" description="Disordered" evidence="4">
    <location>
        <begin position="516"/>
        <end position="543"/>
    </location>
</feature>
<evidence type="ECO:0000256" key="1">
    <source>
        <dbReference type="ARBA" id="ARBA00005964"/>
    </source>
</evidence>
<dbReference type="Pfam" id="PF00135">
    <property type="entry name" value="COesterase"/>
    <property type="match status" value="2"/>
</dbReference>
<evidence type="ECO:0000256" key="2">
    <source>
        <dbReference type="ARBA" id="ARBA00022801"/>
    </source>
</evidence>
<dbReference type="EC" id="3.1.1.-" evidence="3"/>
<organism evidence="6 7">
    <name type="scientific">Monilinia vaccinii-corymbosi</name>
    <dbReference type="NCBI Taxonomy" id="61207"/>
    <lineage>
        <taxon>Eukaryota</taxon>
        <taxon>Fungi</taxon>
        <taxon>Dikarya</taxon>
        <taxon>Ascomycota</taxon>
        <taxon>Pezizomycotina</taxon>
        <taxon>Leotiomycetes</taxon>
        <taxon>Helotiales</taxon>
        <taxon>Sclerotiniaceae</taxon>
        <taxon>Monilinia</taxon>
    </lineage>
</organism>
<proteinExistence type="inferred from homology"/>
<protein>
    <recommendedName>
        <fullName evidence="3">Carboxylic ester hydrolase</fullName>
        <ecNumber evidence="3">3.1.1.-</ecNumber>
    </recommendedName>
</protein>
<comment type="similarity">
    <text evidence="1 3">Belongs to the type-B carboxylesterase/lipase family.</text>
</comment>
<dbReference type="Proteomes" id="UP000672032">
    <property type="component" value="Chromosome 2"/>
</dbReference>
<evidence type="ECO:0000259" key="5">
    <source>
        <dbReference type="Pfam" id="PF00135"/>
    </source>
</evidence>
<keyword evidence="2 3" id="KW-0378">Hydrolase</keyword>
<dbReference type="InterPro" id="IPR002018">
    <property type="entry name" value="CarbesteraseB"/>
</dbReference>
<feature type="compositionally biased region" description="Low complexity" evidence="4">
    <location>
        <begin position="516"/>
        <end position="534"/>
    </location>
</feature>
<reference evidence="6" key="1">
    <citation type="submission" date="2020-10" db="EMBL/GenBank/DDBJ databases">
        <title>Genome Sequence of Monilinia vaccinii-corymbosi Sheds Light on Mummy Berry Disease Infection of Blueberry and Mating Type.</title>
        <authorList>
            <person name="Yow A.G."/>
            <person name="Zhang Y."/>
            <person name="Bansal K."/>
            <person name="Eacker S.M."/>
            <person name="Sullivan S."/>
            <person name="Liachko I."/>
            <person name="Cubeta M.A."/>
            <person name="Rollins J.A."/>
            <person name="Ashrafi H."/>
        </authorList>
    </citation>
    <scope>NUCLEOTIDE SEQUENCE</scope>
    <source>
        <strain evidence="6">RL-1</strain>
    </source>
</reference>
<evidence type="ECO:0000313" key="7">
    <source>
        <dbReference type="Proteomes" id="UP000672032"/>
    </source>
</evidence>
<dbReference type="GO" id="GO:0052689">
    <property type="term" value="F:carboxylic ester hydrolase activity"/>
    <property type="evidence" value="ECO:0007669"/>
    <property type="project" value="TreeGrafter"/>
</dbReference>
<dbReference type="OrthoDB" id="408631at2759"/>
<dbReference type="AlphaFoldDB" id="A0A8A3NYH7"/>
<evidence type="ECO:0000313" key="6">
    <source>
        <dbReference type="EMBL" id="QSZ30725.1"/>
    </source>
</evidence>
<keyword evidence="7" id="KW-1185">Reference proteome</keyword>
<gene>
    <name evidence="6" type="ORF">DSL72_000283</name>
</gene>
<dbReference type="InterPro" id="IPR019826">
    <property type="entry name" value="Carboxylesterase_B_AS"/>
</dbReference>
<dbReference type="PROSITE" id="PS00122">
    <property type="entry name" value="CARBOXYLESTERASE_B_1"/>
    <property type="match status" value="1"/>
</dbReference>
<dbReference type="SUPFAM" id="SSF53474">
    <property type="entry name" value="alpha/beta-Hydrolases"/>
    <property type="match status" value="1"/>
</dbReference>
<feature type="domain" description="Carboxylesterase type B" evidence="5">
    <location>
        <begin position="384"/>
        <end position="499"/>
    </location>
</feature>
<keyword evidence="3" id="KW-0732">Signal</keyword>
<evidence type="ECO:0000256" key="4">
    <source>
        <dbReference type="SAM" id="MobiDB-lite"/>
    </source>
</evidence>
<dbReference type="Gene3D" id="3.40.50.1820">
    <property type="entry name" value="alpha/beta hydrolase"/>
    <property type="match status" value="2"/>
</dbReference>
<feature type="domain" description="Carboxylesterase type B" evidence="5">
    <location>
        <begin position="32"/>
        <end position="370"/>
    </location>
</feature>
<evidence type="ECO:0000256" key="3">
    <source>
        <dbReference type="RuleBase" id="RU361235"/>
    </source>
</evidence>
<feature type="chain" id="PRO_5033093805" description="Carboxylic ester hydrolase" evidence="3">
    <location>
        <begin position="18"/>
        <end position="543"/>
    </location>
</feature>
<sequence>MKVSIFLLSAVAASAKASAPLQKCRSNWTIGQTVQTTSGRVNGHAAVNEPQVSEYLGIPFAKPPVGDLRFAAPVPYHGNATLNGTNFGYTCPAQVTTYNATLVQQSNVSVTVGLPSLQNVGTPLTAQSEDCLTLNVWTKPQHGDSKKAVLVWIYGGGFNSGSSSIPAMNAKHIVGQEDVIVVSINYRVNIFGFPGDPTSTANLGLLDQRLAVEWVRDNIENFGGDKSRITIFGQSAGSASVDFYNYAWVEDPIVAGFIAQSGTALSWDLPNKAESVAQAWWNVTEALGCGGASSRNATACMRTKSTTEIINAISATSGSGGVLGSFGPTVDETVVFSNYTERSLAGHFTKKPLLIGNNENEAGLFVATMSLQGLSYPDDAWKAFNLASFTCPSGYRANYSIQAHVPTWRYRYFGAFPNTEIVPNAGAWHSADIPILFDTNIANPPDTTAQIAIGKYMRGAWAAFAKDPKHGLTKYGWPRYEPAKKTLVRLAYNNQTGASLAKPSLYDAQCPPLSAASTGTSSGPTSSSASLTASKYGAASQGL</sequence>
<accession>A0A8A3NYH7</accession>